<feature type="non-terminal residue" evidence="2">
    <location>
        <position position="229"/>
    </location>
</feature>
<accession>S7QAD7</accession>
<name>S7QAD7_GLOTA</name>
<dbReference type="InterPro" id="IPR008266">
    <property type="entry name" value="Tyr_kinase_AS"/>
</dbReference>
<proteinExistence type="predicted"/>
<evidence type="ECO:0000313" key="3">
    <source>
        <dbReference type="Proteomes" id="UP000030669"/>
    </source>
</evidence>
<keyword evidence="3" id="KW-1185">Reference proteome</keyword>
<dbReference type="InterPro" id="IPR040976">
    <property type="entry name" value="Pkinase_fungal"/>
</dbReference>
<dbReference type="InterPro" id="IPR000719">
    <property type="entry name" value="Prot_kinase_dom"/>
</dbReference>
<dbReference type="KEGG" id="gtr:GLOTRDRAFT_40249"/>
<dbReference type="Proteomes" id="UP000030669">
    <property type="component" value="Unassembled WGS sequence"/>
</dbReference>
<feature type="domain" description="Protein kinase" evidence="1">
    <location>
        <begin position="1"/>
        <end position="229"/>
    </location>
</feature>
<evidence type="ECO:0000313" key="2">
    <source>
        <dbReference type="EMBL" id="EPQ56343.1"/>
    </source>
</evidence>
<dbReference type="eggNOG" id="ENOG502S5WB">
    <property type="taxonomic scope" value="Eukaryota"/>
</dbReference>
<dbReference type="EMBL" id="KB469300">
    <property type="protein sequence ID" value="EPQ56343.1"/>
    <property type="molecule type" value="Genomic_DNA"/>
</dbReference>
<dbReference type="OrthoDB" id="5569250at2759"/>
<dbReference type="Gene3D" id="1.10.510.10">
    <property type="entry name" value="Transferase(Phosphotransferase) domain 1"/>
    <property type="match status" value="1"/>
</dbReference>
<evidence type="ECO:0000259" key="1">
    <source>
        <dbReference type="PROSITE" id="PS50011"/>
    </source>
</evidence>
<dbReference type="GO" id="GO:0004672">
    <property type="term" value="F:protein kinase activity"/>
    <property type="evidence" value="ECO:0007669"/>
    <property type="project" value="InterPro"/>
</dbReference>
<dbReference type="GeneID" id="19305966"/>
<sequence length="229" mass="26378">MIHQRLHKSHNLRGRGTSCWRATCEGAAYAIKDYWTDKSRASTEAKLLSKAKGVEGVPTLVAHDIITFNGKQDTTGLVRKVLDNPLYREQWEIFDIRVHRRLVLMPFAMPIYYFKTKKELIGAFIDTIQAHKDLLEKAKILHRDISISNLMLVAQMETGRKHRRGLLIDLDYATEYPEPEHRQTAQGARTGTTPFMALELLKSGAKVAHKPEWDLESFLYVLIWICVLY</sequence>
<protein>
    <recommendedName>
        <fullName evidence="1">Protein kinase domain-containing protein</fullName>
    </recommendedName>
</protein>
<dbReference type="Pfam" id="PF17667">
    <property type="entry name" value="Pkinase_fungal"/>
    <property type="match status" value="1"/>
</dbReference>
<reference evidence="2 3" key="1">
    <citation type="journal article" date="2012" name="Science">
        <title>The Paleozoic origin of enzymatic lignin decomposition reconstructed from 31 fungal genomes.</title>
        <authorList>
            <person name="Floudas D."/>
            <person name="Binder M."/>
            <person name="Riley R."/>
            <person name="Barry K."/>
            <person name="Blanchette R.A."/>
            <person name="Henrissat B."/>
            <person name="Martinez A.T."/>
            <person name="Otillar R."/>
            <person name="Spatafora J.W."/>
            <person name="Yadav J.S."/>
            <person name="Aerts A."/>
            <person name="Benoit I."/>
            <person name="Boyd A."/>
            <person name="Carlson A."/>
            <person name="Copeland A."/>
            <person name="Coutinho P.M."/>
            <person name="de Vries R.P."/>
            <person name="Ferreira P."/>
            <person name="Findley K."/>
            <person name="Foster B."/>
            <person name="Gaskell J."/>
            <person name="Glotzer D."/>
            <person name="Gorecki P."/>
            <person name="Heitman J."/>
            <person name="Hesse C."/>
            <person name="Hori C."/>
            <person name="Igarashi K."/>
            <person name="Jurgens J.A."/>
            <person name="Kallen N."/>
            <person name="Kersten P."/>
            <person name="Kohler A."/>
            <person name="Kuees U."/>
            <person name="Kumar T.K.A."/>
            <person name="Kuo A."/>
            <person name="LaButti K."/>
            <person name="Larrondo L.F."/>
            <person name="Lindquist E."/>
            <person name="Ling A."/>
            <person name="Lombard V."/>
            <person name="Lucas S."/>
            <person name="Lundell T."/>
            <person name="Martin R."/>
            <person name="McLaughlin D.J."/>
            <person name="Morgenstern I."/>
            <person name="Morin E."/>
            <person name="Murat C."/>
            <person name="Nagy L.G."/>
            <person name="Nolan M."/>
            <person name="Ohm R.A."/>
            <person name="Patyshakuliyeva A."/>
            <person name="Rokas A."/>
            <person name="Ruiz-Duenas F.J."/>
            <person name="Sabat G."/>
            <person name="Salamov A."/>
            <person name="Samejima M."/>
            <person name="Schmutz J."/>
            <person name="Slot J.C."/>
            <person name="St John F."/>
            <person name="Stenlid J."/>
            <person name="Sun H."/>
            <person name="Sun S."/>
            <person name="Syed K."/>
            <person name="Tsang A."/>
            <person name="Wiebenga A."/>
            <person name="Young D."/>
            <person name="Pisabarro A."/>
            <person name="Eastwood D.C."/>
            <person name="Martin F."/>
            <person name="Cullen D."/>
            <person name="Grigoriev I.V."/>
            <person name="Hibbett D.S."/>
        </authorList>
    </citation>
    <scope>NUCLEOTIDE SEQUENCE [LARGE SCALE GENOMIC DNA]</scope>
    <source>
        <strain evidence="2 3">ATCC 11539</strain>
    </source>
</reference>
<gene>
    <name evidence="2" type="ORF">GLOTRDRAFT_40249</name>
</gene>
<dbReference type="PROSITE" id="PS50011">
    <property type="entry name" value="PROTEIN_KINASE_DOM"/>
    <property type="match status" value="1"/>
</dbReference>
<dbReference type="HOGENOM" id="CLU_1212281_0_0_1"/>
<dbReference type="InterPro" id="IPR011009">
    <property type="entry name" value="Kinase-like_dom_sf"/>
</dbReference>
<dbReference type="STRING" id="670483.S7QAD7"/>
<dbReference type="AlphaFoldDB" id="S7QAD7"/>
<organism evidence="2 3">
    <name type="scientific">Gloeophyllum trabeum (strain ATCC 11539 / FP-39264 / Madison 617)</name>
    <name type="common">Brown rot fungus</name>
    <dbReference type="NCBI Taxonomy" id="670483"/>
    <lineage>
        <taxon>Eukaryota</taxon>
        <taxon>Fungi</taxon>
        <taxon>Dikarya</taxon>
        <taxon>Basidiomycota</taxon>
        <taxon>Agaricomycotina</taxon>
        <taxon>Agaricomycetes</taxon>
        <taxon>Gloeophyllales</taxon>
        <taxon>Gloeophyllaceae</taxon>
        <taxon>Gloeophyllum</taxon>
    </lineage>
</organism>
<dbReference type="GO" id="GO:0005524">
    <property type="term" value="F:ATP binding"/>
    <property type="evidence" value="ECO:0007669"/>
    <property type="project" value="InterPro"/>
</dbReference>
<dbReference type="PANTHER" id="PTHR38248">
    <property type="entry name" value="FUNK1 6"/>
    <property type="match status" value="1"/>
</dbReference>
<dbReference type="RefSeq" id="XP_007864826.1">
    <property type="nucleotide sequence ID" value="XM_007866635.1"/>
</dbReference>
<dbReference type="PANTHER" id="PTHR38248:SF2">
    <property type="entry name" value="FUNK1 11"/>
    <property type="match status" value="1"/>
</dbReference>
<dbReference type="SUPFAM" id="SSF56112">
    <property type="entry name" value="Protein kinase-like (PK-like)"/>
    <property type="match status" value="1"/>
</dbReference>
<dbReference type="PROSITE" id="PS00109">
    <property type="entry name" value="PROTEIN_KINASE_TYR"/>
    <property type="match status" value="1"/>
</dbReference>